<dbReference type="AlphaFoldDB" id="A0A813VE73"/>
<evidence type="ECO:0000256" key="7">
    <source>
        <dbReference type="ARBA" id="ARBA00023170"/>
    </source>
</evidence>
<accession>A0A813VE73</accession>
<dbReference type="GO" id="GO:0043005">
    <property type="term" value="C:neuron projection"/>
    <property type="evidence" value="ECO:0007669"/>
    <property type="project" value="TreeGrafter"/>
</dbReference>
<dbReference type="PROSITE" id="PS50262">
    <property type="entry name" value="G_PROTEIN_RECEP_F1_2"/>
    <property type="match status" value="1"/>
</dbReference>
<evidence type="ECO:0000313" key="12">
    <source>
        <dbReference type="EMBL" id="CAF0842097.1"/>
    </source>
</evidence>
<dbReference type="Proteomes" id="UP000663845">
    <property type="component" value="Unassembled WGS sequence"/>
</dbReference>
<dbReference type="EMBL" id="CAJNOG010000049">
    <property type="protein sequence ID" value="CAF0842097.1"/>
    <property type="molecule type" value="Genomic_DNA"/>
</dbReference>
<dbReference type="PANTHER" id="PTHR24229:SF40">
    <property type="entry name" value="ALLATOSTATIN C RECEPTOR 1-RELATED"/>
    <property type="match status" value="1"/>
</dbReference>
<evidence type="ECO:0000256" key="9">
    <source>
        <dbReference type="SAM" id="Phobius"/>
    </source>
</evidence>
<organism evidence="12 15">
    <name type="scientific">Adineta steineri</name>
    <dbReference type="NCBI Taxonomy" id="433720"/>
    <lineage>
        <taxon>Eukaryota</taxon>
        <taxon>Metazoa</taxon>
        <taxon>Spiralia</taxon>
        <taxon>Gnathifera</taxon>
        <taxon>Rotifera</taxon>
        <taxon>Eurotatoria</taxon>
        <taxon>Bdelloidea</taxon>
        <taxon>Adinetida</taxon>
        <taxon>Adinetidae</taxon>
        <taxon>Adineta</taxon>
    </lineage>
</organism>
<keyword evidence="4 9" id="KW-1133">Transmembrane helix</keyword>
<feature type="transmembrane region" description="Helical" evidence="9">
    <location>
        <begin position="113"/>
        <end position="132"/>
    </location>
</feature>
<evidence type="ECO:0000256" key="3">
    <source>
        <dbReference type="ARBA" id="ARBA00022692"/>
    </source>
</evidence>
<feature type="transmembrane region" description="Helical" evidence="9">
    <location>
        <begin position="236"/>
        <end position="257"/>
    </location>
</feature>
<evidence type="ECO:0000313" key="14">
    <source>
        <dbReference type="EMBL" id="CAF3886617.1"/>
    </source>
</evidence>
<evidence type="ECO:0000313" key="11">
    <source>
        <dbReference type="EMBL" id="CAF0819874.1"/>
    </source>
</evidence>
<reference evidence="12" key="1">
    <citation type="submission" date="2021-02" db="EMBL/GenBank/DDBJ databases">
        <authorList>
            <person name="Nowell W R."/>
        </authorList>
    </citation>
    <scope>NUCLEOTIDE SEQUENCE</scope>
</reference>
<name>A0A813VE73_9BILA</name>
<dbReference type="SUPFAM" id="SSF81321">
    <property type="entry name" value="Family A G protein-coupled receptor-like"/>
    <property type="match status" value="1"/>
</dbReference>
<dbReference type="InterPro" id="IPR017452">
    <property type="entry name" value="GPCR_Rhodpsn_7TM"/>
</dbReference>
<keyword evidence="6 9" id="KW-0472">Membrane</keyword>
<keyword evidence="2" id="KW-1003">Cell membrane</keyword>
<evidence type="ECO:0000256" key="5">
    <source>
        <dbReference type="ARBA" id="ARBA00023040"/>
    </source>
</evidence>
<dbReference type="GO" id="GO:0007218">
    <property type="term" value="P:neuropeptide signaling pathway"/>
    <property type="evidence" value="ECO:0007669"/>
    <property type="project" value="TreeGrafter"/>
</dbReference>
<dbReference type="EMBL" id="CAJNOE010000053">
    <property type="protein sequence ID" value="CAF0819874.1"/>
    <property type="molecule type" value="Genomic_DNA"/>
</dbReference>
<sequence length="279" mass="32610">MILCTTLAIGLALIFILIIICDTTCHTVSMMLVANSCLTEFIFGSIMLSSAIFTFQNDLQKTQYQDSLCILRGYLGYVVTFLQNYSYLLQATYRYITVIYSNRLSWQTVRFQMKLICSMWIFGILCPIPYLINNKIIYDINNQICQMSFQISFLTIYNIFLVYIIPILMIILVYFALFQHVQKMNRLHPSINTLNRIQGELKIVRQIIILILGIIAIGFPYILFVFWSFFTNLPKYYFRITNIFVDVSLVFVMIIMFEYTEPLQTSLIDTNILILNSNV</sequence>
<dbReference type="Proteomes" id="UP000663868">
    <property type="component" value="Unassembled WGS sequence"/>
</dbReference>
<dbReference type="Gene3D" id="1.20.1070.10">
    <property type="entry name" value="Rhodopsin 7-helix transmembrane proteins"/>
    <property type="match status" value="1"/>
</dbReference>
<feature type="transmembrane region" description="Helical" evidence="9">
    <location>
        <begin position="156"/>
        <end position="177"/>
    </location>
</feature>
<feature type="transmembrane region" description="Helical" evidence="9">
    <location>
        <begin position="31"/>
        <end position="55"/>
    </location>
</feature>
<proteinExistence type="predicted"/>
<evidence type="ECO:0000259" key="10">
    <source>
        <dbReference type="PROSITE" id="PS50262"/>
    </source>
</evidence>
<keyword evidence="5" id="KW-0297">G-protein coupled receptor</keyword>
<evidence type="ECO:0000313" key="13">
    <source>
        <dbReference type="EMBL" id="CAF3698225.1"/>
    </source>
</evidence>
<dbReference type="Proteomes" id="UP000663844">
    <property type="component" value="Unassembled WGS sequence"/>
</dbReference>
<gene>
    <name evidence="11" type="ORF">IZO911_LOCUS7937</name>
    <name evidence="12" type="ORF">JYZ213_LOCUS7417</name>
    <name evidence="13" type="ORF">KXQ929_LOCUS10850</name>
    <name evidence="14" type="ORF">OXD698_LOCUS23184</name>
</gene>
<dbReference type="CDD" id="cd00637">
    <property type="entry name" value="7tm_classA_rhodopsin-like"/>
    <property type="match status" value="1"/>
</dbReference>
<feature type="domain" description="G-protein coupled receptors family 1 profile" evidence="10">
    <location>
        <begin position="10"/>
        <end position="256"/>
    </location>
</feature>
<evidence type="ECO:0000256" key="4">
    <source>
        <dbReference type="ARBA" id="ARBA00022989"/>
    </source>
</evidence>
<keyword evidence="3 9" id="KW-0812">Transmembrane</keyword>
<evidence type="ECO:0000256" key="6">
    <source>
        <dbReference type="ARBA" id="ARBA00023136"/>
    </source>
</evidence>
<feature type="transmembrane region" description="Helical" evidence="9">
    <location>
        <begin position="207"/>
        <end position="230"/>
    </location>
</feature>
<evidence type="ECO:0000256" key="8">
    <source>
        <dbReference type="ARBA" id="ARBA00023224"/>
    </source>
</evidence>
<dbReference type="GO" id="GO:0042923">
    <property type="term" value="F:neuropeptide binding"/>
    <property type="evidence" value="ECO:0007669"/>
    <property type="project" value="TreeGrafter"/>
</dbReference>
<comment type="subcellular location">
    <subcellularLocation>
        <location evidence="1">Cell membrane</location>
        <topology evidence="1">Multi-pass membrane protein</topology>
    </subcellularLocation>
</comment>
<dbReference type="GO" id="GO:0004930">
    <property type="term" value="F:G protein-coupled receptor activity"/>
    <property type="evidence" value="ECO:0007669"/>
    <property type="project" value="UniProtKB-KW"/>
</dbReference>
<dbReference type="PANTHER" id="PTHR24229">
    <property type="entry name" value="NEUROPEPTIDES RECEPTOR"/>
    <property type="match status" value="1"/>
</dbReference>
<evidence type="ECO:0000313" key="15">
    <source>
        <dbReference type="Proteomes" id="UP000663845"/>
    </source>
</evidence>
<evidence type="ECO:0000256" key="2">
    <source>
        <dbReference type="ARBA" id="ARBA00022475"/>
    </source>
</evidence>
<dbReference type="EMBL" id="CAJOAZ010002036">
    <property type="protein sequence ID" value="CAF3886617.1"/>
    <property type="molecule type" value="Genomic_DNA"/>
</dbReference>
<dbReference type="GO" id="GO:0005886">
    <property type="term" value="C:plasma membrane"/>
    <property type="evidence" value="ECO:0007669"/>
    <property type="project" value="UniProtKB-SubCell"/>
</dbReference>
<keyword evidence="7" id="KW-0675">Receptor</keyword>
<protein>
    <recommendedName>
        <fullName evidence="10">G-protein coupled receptors family 1 profile domain-containing protein</fullName>
    </recommendedName>
</protein>
<evidence type="ECO:0000256" key="1">
    <source>
        <dbReference type="ARBA" id="ARBA00004651"/>
    </source>
</evidence>
<dbReference type="Proteomes" id="UP000663860">
    <property type="component" value="Unassembled WGS sequence"/>
</dbReference>
<dbReference type="EMBL" id="CAJOBB010000523">
    <property type="protein sequence ID" value="CAF3698225.1"/>
    <property type="molecule type" value="Genomic_DNA"/>
</dbReference>
<comment type="caution">
    <text evidence="12">The sequence shown here is derived from an EMBL/GenBank/DDBJ whole genome shotgun (WGS) entry which is preliminary data.</text>
</comment>
<keyword evidence="8" id="KW-0807">Transducer</keyword>